<dbReference type="PANTHER" id="PTHR36450:SF1">
    <property type="entry name" value="THIOREDOXIN"/>
    <property type="match status" value="1"/>
</dbReference>
<organism evidence="4 5">
    <name type="scientific">Azospirillum cavernae</name>
    <dbReference type="NCBI Taxonomy" id="2320860"/>
    <lineage>
        <taxon>Bacteria</taxon>
        <taxon>Pseudomonadati</taxon>
        <taxon>Pseudomonadota</taxon>
        <taxon>Alphaproteobacteria</taxon>
        <taxon>Rhodospirillales</taxon>
        <taxon>Azospirillaceae</taxon>
        <taxon>Azospirillum</taxon>
    </lineage>
</organism>
<evidence type="ECO:0000259" key="3">
    <source>
        <dbReference type="Pfam" id="PF13192"/>
    </source>
</evidence>
<dbReference type="PIRSF" id="PIRSF037031">
    <property type="entry name" value="Redox_disulphide_2"/>
    <property type="match status" value="1"/>
</dbReference>
<dbReference type="OrthoDB" id="9800630at2"/>
<keyword evidence="5" id="KW-1185">Reference proteome</keyword>
<dbReference type="EMBL" id="QYUL01000001">
    <property type="protein sequence ID" value="RJF83812.1"/>
    <property type="molecule type" value="Genomic_DNA"/>
</dbReference>
<feature type="disulfide bond" description="Redox-active" evidence="2">
    <location>
        <begin position="11"/>
        <end position="14"/>
    </location>
</feature>
<evidence type="ECO:0000313" key="4">
    <source>
        <dbReference type="EMBL" id="RJF83812.1"/>
    </source>
</evidence>
<dbReference type="RefSeq" id="WP_119829453.1">
    <property type="nucleotide sequence ID" value="NZ_QYUL01000001.1"/>
</dbReference>
<feature type="active site" description="Nucleophile" evidence="1">
    <location>
        <position position="11"/>
    </location>
</feature>
<feature type="domain" description="Thioredoxin-like fold" evidence="3">
    <location>
        <begin position="3"/>
        <end position="77"/>
    </location>
</feature>
<dbReference type="InterPro" id="IPR036249">
    <property type="entry name" value="Thioredoxin-like_sf"/>
</dbReference>
<evidence type="ECO:0000256" key="1">
    <source>
        <dbReference type="PIRSR" id="PIRSR037031-50"/>
    </source>
</evidence>
<dbReference type="Gene3D" id="3.40.30.10">
    <property type="entry name" value="Glutaredoxin"/>
    <property type="match status" value="1"/>
</dbReference>
<sequence>MKTIKVLGPGCKRCQTTADMLRTEADRLGVDVQIEKITDYAVIAGYGVVSTPGIVIDETLVHAGGLPKPEELAKWLTA</sequence>
<dbReference type="Pfam" id="PF13192">
    <property type="entry name" value="Thioredoxin_3"/>
    <property type="match status" value="1"/>
</dbReference>
<dbReference type="AlphaFoldDB" id="A0A418W1A2"/>
<gene>
    <name evidence="4" type="ORF">D3877_04070</name>
</gene>
<name>A0A418W1A2_9PROT</name>
<dbReference type="InterPro" id="IPR012336">
    <property type="entry name" value="Thioredoxin-like_fold"/>
</dbReference>
<accession>A0A418W1A2</accession>
<keyword evidence="2" id="KW-1015">Disulfide bond</keyword>
<keyword evidence="2" id="KW-0676">Redox-active center</keyword>
<comment type="caution">
    <text evidence="4">The sequence shown here is derived from an EMBL/GenBank/DDBJ whole genome shotgun (WGS) entry which is preliminary data.</text>
</comment>
<proteinExistence type="predicted"/>
<dbReference type="SUPFAM" id="SSF52833">
    <property type="entry name" value="Thioredoxin-like"/>
    <property type="match status" value="1"/>
</dbReference>
<dbReference type="InterPro" id="IPR005243">
    <property type="entry name" value="THIRX-like_proc"/>
</dbReference>
<dbReference type="NCBIfam" id="TIGR00412">
    <property type="entry name" value="redox_disulf_2"/>
    <property type="match status" value="1"/>
</dbReference>
<evidence type="ECO:0000313" key="5">
    <source>
        <dbReference type="Proteomes" id="UP000283458"/>
    </source>
</evidence>
<feature type="active site" description="Nucleophile" evidence="1">
    <location>
        <position position="14"/>
    </location>
</feature>
<evidence type="ECO:0000256" key="2">
    <source>
        <dbReference type="PIRSR" id="PIRSR037031-51"/>
    </source>
</evidence>
<dbReference type="PANTHER" id="PTHR36450">
    <property type="entry name" value="THIOREDOXIN"/>
    <property type="match status" value="1"/>
</dbReference>
<dbReference type="Proteomes" id="UP000283458">
    <property type="component" value="Unassembled WGS sequence"/>
</dbReference>
<reference evidence="4 5" key="1">
    <citation type="submission" date="2018-09" db="EMBL/GenBank/DDBJ databases">
        <authorList>
            <person name="Zhu H."/>
        </authorList>
    </citation>
    <scope>NUCLEOTIDE SEQUENCE [LARGE SCALE GENOMIC DNA]</scope>
    <source>
        <strain evidence="4 5">K2W22B-5</strain>
    </source>
</reference>
<protein>
    <submittedName>
        <fullName evidence="4">Thioredoxin family protein</fullName>
    </submittedName>
</protein>